<dbReference type="PANTHER" id="PTHR35811:SF1">
    <property type="entry name" value="HTH OST-TYPE DOMAIN-CONTAINING PROTEIN"/>
    <property type="match status" value="1"/>
</dbReference>
<feature type="domain" description="NYN" evidence="1">
    <location>
        <begin position="12"/>
        <end position="150"/>
    </location>
</feature>
<dbReference type="Pfam" id="PF01936">
    <property type="entry name" value="NYN"/>
    <property type="match status" value="1"/>
</dbReference>
<evidence type="ECO:0000313" key="2">
    <source>
        <dbReference type="EMBL" id="KKN37342.1"/>
    </source>
</evidence>
<dbReference type="EMBL" id="LAZR01001901">
    <property type="protein sequence ID" value="KKN37342.1"/>
    <property type="molecule type" value="Genomic_DNA"/>
</dbReference>
<dbReference type="InterPro" id="IPR021139">
    <property type="entry name" value="NYN"/>
</dbReference>
<protein>
    <recommendedName>
        <fullName evidence="1">NYN domain-containing protein</fullName>
    </recommendedName>
</protein>
<dbReference type="AlphaFoldDB" id="A0A0F9QK03"/>
<accession>A0A0F9QK03</accession>
<comment type="caution">
    <text evidence="2">The sequence shown here is derived from an EMBL/GenBank/DDBJ whole genome shotgun (WGS) entry which is preliminary data.</text>
</comment>
<dbReference type="Gene3D" id="3.40.50.1010">
    <property type="entry name" value="5'-nuclease"/>
    <property type="match status" value="1"/>
</dbReference>
<name>A0A0F9QK03_9ZZZZ</name>
<dbReference type="GO" id="GO:0004540">
    <property type="term" value="F:RNA nuclease activity"/>
    <property type="evidence" value="ECO:0007669"/>
    <property type="project" value="InterPro"/>
</dbReference>
<gene>
    <name evidence="2" type="ORF">LCGC14_0764580</name>
</gene>
<proteinExistence type="predicted"/>
<reference evidence="2" key="1">
    <citation type="journal article" date="2015" name="Nature">
        <title>Complex archaea that bridge the gap between prokaryotes and eukaryotes.</title>
        <authorList>
            <person name="Spang A."/>
            <person name="Saw J.H."/>
            <person name="Jorgensen S.L."/>
            <person name="Zaremba-Niedzwiedzka K."/>
            <person name="Martijn J."/>
            <person name="Lind A.E."/>
            <person name="van Eijk R."/>
            <person name="Schleper C."/>
            <person name="Guy L."/>
            <person name="Ettema T.J."/>
        </authorList>
    </citation>
    <scope>NUCLEOTIDE SEQUENCE</scope>
</reference>
<sequence>MGFMLKKDQHIIGIFVDYHNLMISLREYFTLPYPDISLVKNYAGGLGKIVIFQVYGDWNLFDKHRKYLKTLGGIKLINEPHMKTNGKKKELVDMRMAFDIGVCLERSPEIDLFILVSGDGHFLTVLKQIRIRGKKVLIIAEQNSLNLHLKKSFAPHILTYQELVESFLKTSTKNSKISRLLPSKIEEGVVVYEKY</sequence>
<dbReference type="PANTHER" id="PTHR35811">
    <property type="entry name" value="SLR1870 PROTEIN"/>
    <property type="match status" value="1"/>
</dbReference>
<organism evidence="2">
    <name type="scientific">marine sediment metagenome</name>
    <dbReference type="NCBI Taxonomy" id="412755"/>
    <lineage>
        <taxon>unclassified sequences</taxon>
        <taxon>metagenomes</taxon>
        <taxon>ecological metagenomes</taxon>
    </lineage>
</organism>
<evidence type="ECO:0000259" key="1">
    <source>
        <dbReference type="Pfam" id="PF01936"/>
    </source>
</evidence>